<feature type="domain" description="PilZ" evidence="1">
    <location>
        <begin position="7"/>
        <end position="99"/>
    </location>
</feature>
<reference evidence="2 3" key="1">
    <citation type="submission" date="2016-12" db="EMBL/GenBank/DDBJ databases">
        <title>Thioflexothrix psekupsii D3 genome sequencing and assembly.</title>
        <authorList>
            <person name="Fomenkov A."/>
            <person name="Vincze T."/>
            <person name="Grabovich M."/>
            <person name="Anton B.P."/>
            <person name="Dubinina G."/>
            <person name="Orlova M."/>
            <person name="Belousova E."/>
            <person name="Roberts R.J."/>
        </authorList>
    </citation>
    <scope>NUCLEOTIDE SEQUENCE [LARGE SCALE GENOMIC DNA]</scope>
    <source>
        <strain evidence="2">D3</strain>
    </source>
</reference>
<dbReference type="AlphaFoldDB" id="A0A251X9K5"/>
<keyword evidence="3" id="KW-1185">Reference proteome</keyword>
<dbReference type="SUPFAM" id="SSF141371">
    <property type="entry name" value="PilZ domain-like"/>
    <property type="match status" value="1"/>
</dbReference>
<comment type="caution">
    <text evidence="2">The sequence shown here is derived from an EMBL/GenBank/DDBJ whole genome shotgun (WGS) entry which is preliminary data.</text>
</comment>
<dbReference type="Pfam" id="PF07238">
    <property type="entry name" value="PilZ"/>
    <property type="match status" value="1"/>
</dbReference>
<name>A0A251X9K5_9GAMM</name>
<dbReference type="Proteomes" id="UP000194798">
    <property type="component" value="Unassembled WGS sequence"/>
</dbReference>
<protein>
    <recommendedName>
        <fullName evidence="1">PilZ domain-containing protein</fullName>
    </recommendedName>
</protein>
<dbReference type="InterPro" id="IPR009875">
    <property type="entry name" value="PilZ_domain"/>
</dbReference>
<dbReference type="GO" id="GO:0035438">
    <property type="term" value="F:cyclic-di-GMP binding"/>
    <property type="evidence" value="ECO:0007669"/>
    <property type="project" value="InterPro"/>
</dbReference>
<proteinExistence type="predicted"/>
<dbReference type="EMBL" id="MSLT01000012">
    <property type="protein sequence ID" value="OUD14651.1"/>
    <property type="molecule type" value="Genomic_DNA"/>
</dbReference>
<evidence type="ECO:0000259" key="1">
    <source>
        <dbReference type="Pfam" id="PF07238"/>
    </source>
</evidence>
<evidence type="ECO:0000313" key="3">
    <source>
        <dbReference type="Proteomes" id="UP000194798"/>
    </source>
</evidence>
<dbReference type="Gene3D" id="2.40.10.220">
    <property type="entry name" value="predicted glycosyltransferase like domains"/>
    <property type="match status" value="1"/>
</dbReference>
<accession>A0A251X9K5</accession>
<evidence type="ECO:0000313" key="2">
    <source>
        <dbReference type="EMBL" id="OUD14651.1"/>
    </source>
</evidence>
<sequence>MENAWVEKRRYFRHASQIGIEVWPLDGCELQRQRQQVYNVSLGGLAFRSSIAYPPGYFVGLRILLIESPFEIQAQVTWCRPRACGFEMGVIFLDQDDIFRVRMVEQICRIEAYRAKQHELGRDLSSDEAAQEWIQLYAARFPLLSARGGVSENG</sequence>
<gene>
    <name evidence="2" type="ORF">TPSD3_07340</name>
</gene>
<organism evidence="2 3">
    <name type="scientific">Thioflexithrix psekupsensis</name>
    <dbReference type="NCBI Taxonomy" id="1570016"/>
    <lineage>
        <taxon>Bacteria</taxon>
        <taxon>Pseudomonadati</taxon>
        <taxon>Pseudomonadota</taxon>
        <taxon>Gammaproteobacteria</taxon>
        <taxon>Thiotrichales</taxon>
        <taxon>Thioflexithrix</taxon>
    </lineage>
</organism>